<keyword evidence="2" id="KW-1185">Reference proteome</keyword>
<sequence length="226" mass="24552">MVGTKGAIRGYLFEQGGTFSVVPISSDEELSRAGAGGELQLPSCTSSSFKDVQEIWANGELQKNIYFVPVQANFRSRPTVDSVLLVDKTLHMFQMTVDSSKTVNATALSSMYKKLGVKKLKDLDLCLYYVVPADILDGFKLRADASWPPGKRQSLAARTRLFLLNGNAEARLLPQQQAGVNRQKPAATVAAARPAAMMVAPMAKRAAASSSSRVRRVGGQLLAFWR</sequence>
<proteinExistence type="predicted"/>
<dbReference type="EMBL" id="JAEHOC010000004">
    <property type="protein sequence ID" value="KAG2442799.1"/>
    <property type="molecule type" value="Genomic_DNA"/>
</dbReference>
<dbReference type="Proteomes" id="UP000650467">
    <property type="component" value="Unassembled WGS sequence"/>
</dbReference>
<evidence type="ECO:0000313" key="2">
    <source>
        <dbReference type="Proteomes" id="UP000650467"/>
    </source>
</evidence>
<evidence type="ECO:0000313" key="1">
    <source>
        <dbReference type="EMBL" id="KAG2442799.1"/>
    </source>
</evidence>
<accession>A0A835W9A8</accession>
<reference evidence="1" key="1">
    <citation type="journal article" date="2020" name="bioRxiv">
        <title>Comparative genomics of Chlamydomonas.</title>
        <authorList>
            <person name="Craig R.J."/>
            <person name="Hasan A.R."/>
            <person name="Ness R.W."/>
            <person name="Keightley P.D."/>
        </authorList>
    </citation>
    <scope>NUCLEOTIDE SEQUENCE</scope>
    <source>
        <strain evidence="1">SAG 7.73</strain>
    </source>
</reference>
<comment type="caution">
    <text evidence="1">The sequence shown here is derived from an EMBL/GenBank/DDBJ whole genome shotgun (WGS) entry which is preliminary data.</text>
</comment>
<organism evidence="1 2">
    <name type="scientific">Chlamydomonas incerta</name>
    <dbReference type="NCBI Taxonomy" id="51695"/>
    <lineage>
        <taxon>Eukaryota</taxon>
        <taxon>Viridiplantae</taxon>
        <taxon>Chlorophyta</taxon>
        <taxon>core chlorophytes</taxon>
        <taxon>Chlorophyceae</taxon>
        <taxon>CS clade</taxon>
        <taxon>Chlamydomonadales</taxon>
        <taxon>Chlamydomonadaceae</taxon>
        <taxon>Chlamydomonas</taxon>
    </lineage>
</organism>
<dbReference type="AlphaFoldDB" id="A0A835W9A8"/>
<protein>
    <submittedName>
        <fullName evidence="1">Uncharacterized protein</fullName>
    </submittedName>
</protein>
<gene>
    <name evidence="1" type="ORF">HXX76_002878</name>
</gene>
<name>A0A835W9A8_CHLIN</name>